<keyword evidence="3" id="KW-1185">Reference proteome</keyword>
<dbReference type="InParanoid" id="G0P4Z9"/>
<feature type="region of interest" description="Disordered" evidence="1">
    <location>
        <begin position="21"/>
        <end position="43"/>
    </location>
</feature>
<evidence type="ECO:0000256" key="1">
    <source>
        <dbReference type="SAM" id="MobiDB-lite"/>
    </source>
</evidence>
<dbReference type="Proteomes" id="UP000008068">
    <property type="component" value="Unassembled WGS sequence"/>
</dbReference>
<reference evidence="3" key="1">
    <citation type="submission" date="2011-07" db="EMBL/GenBank/DDBJ databases">
        <authorList>
            <consortium name="Caenorhabditis brenneri Sequencing and Analysis Consortium"/>
            <person name="Wilson R.K."/>
        </authorList>
    </citation>
    <scope>NUCLEOTIDE SEQUENCE [LARGE SCALE GENOMIC DNA]</scope>
    <source>
        <strain evidence="3">PB2801</strain>
    </source>
</reference>
<dbReference type="HOGENOM" id="CLU_3242636_0_0_1"/>
<proteinExistence type="predicted"/>
<protein>
    <submittedName>
        <fullName evidence="2">Uncharacterized protein</fullName>
    </submittedName>
</protein>
<accession>G0P4Z9</accession>
<dbReference type="AlphaFoldDB" id="G0P4Z9"/>
<dbReference type="EMBL" id="GL380071">
    <property type="protein sequence ID" value="EGT45161.1"/>
    <property type="molecule type" value="Genomic_DNA"/>
</dbReference>
<gene>
    <name evidence="2" type="ORF">CAEBREN_10436</name>
</gene>
<organism evidence="3">
    <name type="scientific">Caenorhabditis brenneri</name>
    <name type="common">Nematode worm</name>
    <dbReference type="NCBI Taxonomy" id="135651"/>
    <lineage>
        <taxon>Eukaryota</taxon>
        <taxon>Metazoa</taxon>
        <taxon>Ecdysozoa</taxon>
        <taxon>Nematoda</taxon>
        <taxon>Chromadorea</taxon>
        <taxon>Rhabditida</taxon>
        <taxon>Rhabditina</taxon>
        <taxon>Rhabditomorpha</taxon>
        <taxon>Rhabditoidea</taxon>
        <taxon>Rhabditidae</taxon>
        <taxon>Peloderinae</taxon>
        <taxon>Caenorhabditis</taxon>
    </lineage>
</organism>
<sequence>MEKERADNSELKMKKLKQNYSNSLDYQNRQHDIDLETNETIYE</sequence>
<evidence type="ECO:0000313" key="2">
    <source>
        <dbReference type="EMBL" id="EGT45161.1"/>
    </source>
</evidence>
<evidence type="ECO:0000313" key="3">
    <source>
        <dbReference type="Proteomes" id="UP000008068"/>
    </source>
</evidence>
<name>G0P4Z9_CAEBE</name>